<evidence type="ECO:0000313" key="2">
    <source>
        <dbReference type="Proteomes" id="UP000095287"/>
    </source>
</evidence>
<keyword evidence="2" id="KW-1185">Reference proteome</keyword>
<dbReference type="WBParaSite" id="L893_g12180.t1">
    <property type="protein sequence ID" value="L893_g12180.t1"/>
    <property type="gene ID" value="L893_g12180"/>
</dbReference>
<proteinExistence type="predicted"/>
<name>A0A1I7Y2W0_9BILA</name>
<reference evidence="3" key="1">
    <citation type="submission" date="2016-11" db="UniProtKB">
        <authorList>
            <consortium name="WormBaseParasite"/>
        </authorList>
    </citation>
    <scope>IDENTIFICATION</scope>
</reference>
<evidence type="ECO:0000256" key="1">
    <source>
        <dbReference type="SAM" id="MobiDB-lite"/>
    </source>
</evidence>
<accession>A0A1I7Y2W0</accession>
<protein>
    <submittedName>
        <fullName evidence="3">DOMON domain-containing protein</fullName>
    </submittedName>
</protein>
<dbReference type="Proteomes" id="UP000095287">
    <property type="component" value="Unplaced"/>
</dbReference>
<sequence>MLRSDPLHGPLSGHAYSDRYCVSAVALKDSAPSFPYYQHIFAISDARHAVAIVSSFQGFTWILLSHHGHKNPGKAQKTLGCEAYFLKCSTVVSQSYRSDESKGSNPICFSTEKS</sequence>
<feature type="region of interest" description="Disordered" evidence="1">
    <location>
        <begin position="95"/>
        <end position="114"/>
    </location>
</feature>
<organism evidence="2 3">
    <name type="scientific">Steinernema glaseri</name>
    <dbReference type="NCBI Taxonomy" id="37863"/>
    <lineage>
        <taxon>Eukaryota</taxon>
        <taxon>Metazoa</taxon>
        <taxon>Ecdysozoa</taxon>
        <taxon>Nematoda</taxon>
        <taxon>Chromadorea</taxon>
        <taxon>Rhabditida</taxon>
        <taxon>Tylenchina</taxon>
        <taxon>Panagrolaimomorpha</taxon>
        <taxon>Strongyloidoidea</taxon>
        <taxon>Steinernematidae</taxon>
        <taxon>Steinernema</taxon>
    </lineage>
</organism>
<evidence type="ECO:0000313" key="3">
    <source>
        <dbReference type="WBParaSite" id="L893_g12180.t1"/>
    </source>
</evidence>
<dbReference type="AlphaFoldDB" id="A0A1I7Y2W0"/>